<evidence type="ECO:0000256" key="1">
    <source>
        <dbReference type="SAM" id="MobiDB-lite"/>
    </source>
</evidence>
<protein>
    <submittedName>
        <fullName evidence="2">Uncharacterized protein</fullName>
    </submittedName>
</protein>
<evidence type="ECO:0000313" key="3">
    <source>
        <dbReference type="Proteomes" id="UP000001471"/>
    </source>
</evidence>
<name>B2VZS5_PYRTR</name>
<feature type="region of interest" description="Disordered" evidence="1">
    <location>
        <begin position="1"/>
        <end position="23"/>
    </location>
</feature>
<sequence length="96" mass="10804">MQARTQEPDLLLTRDGDEEASTDRMPLRNVWNWRLKMRCSEPGAGTGNMSQAKVQKFHALITNPRKNALSTGLSDSLCTPRFDSISLIPALAWFLE</sequence>
<dbReference type="InParanoid" id="B2VZS5"/>
<proteinExistence type="predicted"/>
<gene>
    <name evidence="2" type="ORF">PTRG_02915</name>
</gene>
<dbReference type="AlphaFoldDB" id="B2VZS5"/>
<dbReference type="EMBL" id="DS231616">
    <property type="protein sequence ID" value="EDU45438.1"/>
    <property type="molecule type" value="Genomic_DNA"/>
</dbReference>
<evidence type="ECO:0000313" key="2">
    <source>
        <dbReference type="EMBL" id="EDU45438.1"/>
    </source>
</evidence>
<reference evidence="3" key="1">
    <citation type="journal article" date="2013" name="G3 (Bethesda)">
        <title>Comparative genomics of a plant-pathogenic fungus, Pyrenophora tritici-repentis, reveals transduplication and the impact of repeat elements on pathogenicity and population divergence.</title>
        <authorList>
            <person name="Manning V.A."/>
            <person name="Pandelova I."/>
            <person name="Dhillon B."/>
            <person name="Wilhelm L.J."/>
            <person name="Goodwin S.B."/>
            <person name="Berlin A.M."/>
            <person name="Figueroa M."/>
            <person name="Freitag M."/>
            <person name="Hane J.K."/>
            <person name="Henrissat B."/>
            <person name="Holman W.H."/>
            <person name="Kodira C.D."/>
            <person name="Martin J."/>
            <person name="Oliver R.P."/>
            <person name="Robbertse B."/>
            <person name="Schackwitz W."/>
            <person name="Schwartz D.C."/>
            <person name="Spatafora J.W."/>
            <person name="Turgeon B.G."/>
            <person name="Yandava C."/>
            <person name="Young S."/>
            <person name="Zhou S."/>
            <person name="Zeng Q."/>
            <person name="Grigoriev I.V."/>
            <person name="Ma L.-J."/>
            <person name="Ciuffetti L.M."/>
        </authorList>
    </citation>
    <scope>NUCLEOTIDE SEQUENCE [LARGE SCALE GENOMIC DNA]</scope>
    <source>
        <strain evidence="3">Pt-1C-BFP</strain>
    </source>
</reference>
<organism evidence="2 3">
    <name type="scientific">Pyrenophora tritici-repentis (strain Pt-1C-BFP)</name>
    <name type="common">Wheat tan spot fungus</name>
    <name type="synonym">Drechslera tritici-repentis</name>
    <dbReference type="NCBI Taxonomy" id="426418"/>
    <lineage>
        <taxon>Eukaryota</taxon>
        <taxon>Fungi</taxon>
        <taxon>Dikarya</taxon>
        <taxon>Ascomycota</taxon>
        <taxon>Pezizomycotina</taxon>
        <taxon>Dothideomycetes</taxon>
        <taxon>Pleosporomycetidae</taxon>
        <taxon>Pleosporales</taxon>
        <taxon>Pleosporineae</taxon>
        <taxon>Pleosporaceae</taxon>
        <taxon>Pyrenophora</taxon>
    </lineage>
</organism>
<dbReference type="Proteomes" id="UP000001471">
    <property type="component" value="Unassembled WGS sequence"/>
</dbReference>
<accession>B2VZS5</accession>
<dbReference type="HOGENOM" id="CLU_2360806_0_0_1"/>